<dbReference type="PANTHER" id="PTHR39420">
    <property type="match status" value="1"/>
</dbReference>
<dbReference type="InterPro" id="IPR022454">
    <property type="entry name" value="CHP03883_F420-assoc"/>
</dbReference>
<gene>
    <name evidence="1" type="ORF">CLV30_101266</name>
</gene>
<accession>A0A2P8EFQ4</accession>
<dbReference type="EMBL" id="PYGE01000001">
    <property type="protein sequence ID" value="PSL08295.1"/>
    <property type="molecule type" value="Genomic_DNA"/>
</dbReference>
<proteinExistence type="predicted"/>
<evidence type="ECO:0000313" key="2">
    <source>
        <dbReference type="Proteomes" id="UP000243528"/>
    </source>
</evidence>
<protein>
    <submittedName>
        <fullName evidence="1">Putative hydrolase/coenzyme F420 biosynthesis associated uncharacterized protein</fullName>
    </submittedName>
</protein>
<name>A0A2P8EFQ4_9ACTN</name>
<dbReference type="Gene3D" id="1.20.150.30">
    <property type="entry name" value="Zincin-like metallopeptidase, N-terminal domain"/>
    <property type="match status" value="1"/>
</dbReference>
<dbReference type="InterPro" id="IPR042271">
    <property type="entry name" value="Zinicin_2_N"/>
</dbReference>
<dbReference type="NCBIfam" id="TIGR03883">
    <property type="entry name" value="DUF2342_F420"/>
    <property type="match status" value="1"/>
</dbReference>
<reference evidence="1 2" key="1">
    <citation type="submission" date="2018-03" db="EMBL/GenBank/DDBJ databases">
        <title>Genomic Encyclopedia of Archaeal and Bacterial Type Strains, Phase II (KMG-II): from individual species to whole genera.</title>
        <authorList>
            <person name="Goeker M."/>
        </authorList>
    </citation>
    <scope>NUCLEOTIDE SEQUENCE [LARGE SCALE GENOMIC DNA]</scope>
    <source>
        <strain evidence="1 2">DSM 45211</strain>
    </source>
</reference>
<dbReference type="PANTHER" id="PTHR39420:SF1">
    <property type="entry name" value="HYDROLASE"/>
    <property type="match status" value="1"/>
</dbReference>
<keyword evidence="1" id="KW-0378">Hydrolase</keyword>
<dbReference type="InterPro" id="IPR018766">
    <property type="entry name" value="Zinicin_2"/>
</dbReference>
<sequence length="369" mass="40213">MTPSETAPDMVDWDLAVATARRLAGRGPAVDGAEARTVVTDLRRVADEAEAHVHSFTGLDGSAVSAPVVVVDRGNWARANAQSMRTMIAPLENKLRGERDVSVSRRFGAKATGVQTGALLAFLASKVLGQFDPFWTGPGDPSGAHSRGRLLLVVPNIVHVEREMGVEPRDFRLWVALHEETHRVQFTAVPWLRDHLAAEVEAFVAATDVDPTAFLSRVGEAARTIGEATRSGGREVSLLDLVQTPAQREIVDRVTAMMSLLEGHADVVMDGVGPDVIPSVATIRRRFQRRRNSSQGLDRTVRRLLGLEAKMRQYRDGAAFVNTVVERVGMTGFNRVWNSPDTLPTKDEIADPVSWIRRTHGVEPVGATG</sequence>
<dbReference type="NCBIfam" id="TIGR03624">
    <property type="entry name" value="putative hydrolase"/>
    <property type="match status" value="1"/>
</dbReference>
<keyword evidence="2" id="KW-1185">Reference proteome</keyword>
<dbReference type="SUPFAM" id="SSF55486">
    <property type="entry name" value="Metalloproteases ('zincins'), catalytic domain"/>
    <property type="match status" value="1"/>
</dbReference>
<evidence type="ECO:0000313" key="1">
    <source>
        <dbReference type="EMBL" id="PSL08295.1"/>
    </source>
</evidence>
<dbReference type="AlphaFoldDB" id="A0A2P8EFQ4"/>
<dbReference type="Proteomes" id="UP000243528">
    <property type="component" value="Unassembled WGS sequence"/>
</dbReference>
<organism evidence="1 2">
    <name type="scientific">Haloactinopolyspora alba</name>
    <dbReference type="NCBI Taxonomy" id="648780"/>
    <lineage>
        <taxon>Bacteria</taxon>
        <taxon>Bacillati</taxon>
        <taxon>Actinomycetota</taxon>
        <taxon>Actinomycetes</taxon>
        <taxon>Jiangellales</taxon>
        <taxon>Jiangellaceae</taxon>
        <taxon>Haloactinopolyspora</taxon>
    </lineage>
</organism>
<comment type="caution">
    <text evidence="1">The sequence shown here is derived from an EMBL/GenBank/DDBJ whole genome shotgun (WGS) entry which is preliminary data.</text>
</comment>
<dbReference type="Pfam" id="PF10103">
    <property type="entry name" value="Zincin_2"/>
    <property type="match status" value="1"/>
</dbReference>
<dbReference type="GO" id="GO:0016787">
    <property type="term" value="F:hydrolase activity"/>
    <property type="evidence" value="ECO:0007669"/>
    <property type="project" value="UniProtKB-KW"/>
</dbReference>